<dbReference type="Gene3D" id="3.60.40.10">
    <property type="entry name" value="PPM-type phosphatase domain"/>
    <property type="match status" value="1"/>
</dbReference>
<feature type="compositionally biased region" description="Low complexity" evidence="7">
    <location>
        <begin position="321"/>
        <end position="330"/>
    </location>
</feature>
<feature type="compositionally biased region" description="Low complexity" evidence="7">
    <location>
        <begin position="765"/>
        <end position="775"/>
    </location>
</feature>
<keyword evidence="2" id="KW-0479">Metal-binding</keyword>
<dbReference type="PROSITE" id="PS51746">
    <property type="entry name" value="PPM_2"/>
    <property type="match status" value="1"/>
</dbReference>
<dbReference type="SMART" id="SM00364">
    <property type="entry name" value="LRR_BAC"/>
    <property type="match status" value="9"/>
</dbReference>
<accession>A0ABQ8YA31</accession>
<proteinExistence type="inferred from homology"/>
<dbReference type="SMART" id="SM00369">
    <property type="entry name" value="LRR_TYP"/>
    <property type="match status" value="17"/>
</dbReference>
<dbReference type="PANTHER" id="PTHR48051:SF54">
    <property type="entry name" value="LEUCINE-RICH REPEAT-CONTAINING PROTEIN"/>
    <property type="match status" value="1"/>
</dbReference>
<evidence type="ECO:0000259" key="8">
    <source>
        <dbReference type="PROSITE" id="PS51746"/>
    </source>
</evidence>
<evidence type="ECO:0000256" key="2">
    <source>
        <dbReference type="ARBA" id="ARBA00022723"/>
    </source>
</evidence>
<organism evidence="9 10">
    <name type="scientific">Anaeramoeba flamelloides</name>
    <dbReference type="NCBI Taxonomy" id="1746091"/>
    <lineage>
        <taxon>Eukaryota</taxon>
        <taxon>Metamonada</taxon>
        <taxon>Anaeramoebidae</taxon>
        <taxon>Anaeramoeba</taxon>
    </lineage>
</organism>
<dbReference type="Proteomes" id="UP001150062">
    <property type="component" value="Unassembled WGS sequence"/>
</dbReference>
<protein>
    <recommendedName>
        <fullName evidence="8">PPM-type phosphatase domain-containing protein</fullName>
    </recommendedName>
</protein>
<dbReference type="Pfam" id="PF00481">
    <property type="entry name" value="PP2C"/>
    <property type="match status" value="1"/>
</dbReference>
<evidence type="ECO:0000256" key="7">
    <source>
        <dbReference type="SAM" id="MobiDB-lite"/>
    </source>
</evidence>
<sequence>MENREIDLTKEFLSLFGKKLEELPTVVMSYPNLKRLILRNNHIPSLPTKLKHLNNLQFLDYSQNCLTSTPLNLWNLKSLKTLVIDINLLTTLDSRLSSLVDLESLRLRKNKLNCLPQSLSSLKSLKHLDLGYNVLKMFPICVCHFEHLTTLLLDQNRLRELPKDFNRLKNLNKLVLSFNDFVEFPNEPFQNLTKLKTLEMNGCALIEIGDSISNLINLVFFSVRSNRISFVSEKISNLDKLATFDLTDNLLTRLPNSVSKLNSLKIIKISKNKFSQFPTSILQLPNLTHILAWKAGLQKMSYIEENGNNKKQNTTHKQKGEPNGNNNDYNGENEKKEKKIKKKKENGNKTEKEHENENEKEKENENENENQREKQRGRGIGREKERERNMEMEIQKSNKIKTNQVPTKEITSTNNNSHLGELNFFELGNNNLKKLPEELFLKLKNLRRLSIRNNSITDLPETIFNIPHLWTLNVINNPIKEISCKIQQLQNLVELNFQSALLKAIPAELYLCQKLKKLNLCNNKLKVLPKGISNLDKLSKLNLSLNKFETFPLEILKLYRLNILRISGNRLTAIPDTITKHLYNLNELDVSNNGIYFFPKYILKYGVIRKIYFSCNNISNLPHQLFFEISDLNISPFLIDLSHNKLTSFDSNWKNIPLRGLDISHNKINKIDNTAFGEKTMELHTFKVSHNNAFIDLPILSELPNLKILHLEGNTLSKNLINVLNNEEINDNGVEGKNKNNAVVMKNTIKQTKNKDLNKNKKKNNNNNNNNNNNTKKIRFTNGKKNGKKTKKKRFQSINDLIVNPDIPLKTKKGRHLFFDEKYCPIFKIGYSEMQGLRQTQEDSIAIHPMINKNIHYFAVFDGHGSSDVSNRAADKLGELLINDINEKINNGGQLEIDALNVTQLTKICDKLFKEFNQTLNKLMIDLSGSTAVIALIIKNKLYSINLGDSRAILIDNEGKAIQITDDHKPTNRDELVRIKFLRGTVTNNGRINGGLAVSRCFGDRDFQPWVSVKPVIQCFDLSRKDKKYLVLACDGVWDVLSNQDVADIVTQNANLDVEAIAFKIKINAYSKESTDNISVIVIDLFPNINNNNIETQNSTDLQFNEQKKNAEKQIHYAKQLLNRFDQYSLKLDQLIENYDHIFMNKNNSNVKNNSNMTNSGRSNKMNAKNANTCNNNNKKEKEKEKKDNNKGKTSNIVHKNDNN</sequence>
<dbReference type="SMART" id="SM00332">
    <property type="entry name" value="PP2Cc"/>
    <property type="match status" value="1"/>
</dbReference>
<feature type="region of interest" description="Disordered" evidence="7">
    <location>
        <begin position="735"/>
        <end position="792"/>
    </location>
</feature>
<comment type="caution">
    <text evidence="9">The sequence shown here is derived from an EMBL/GenBank/DDBJ whole genome shotgun (WGS) entry which is preliminary data.</text>
</comment>
<evidence type="ECO:0000256" key="6">
    <source>
        <dbReference type="RuleBase" id="RU003465"/>
    </source>
</evidence>
<evidence type="ECO:0000256" key="3">
    <source>
        <dbReference type="ARBA" id="ARBA00022737"/>
    </source>
</evidence>
<feature type="region of interest" description="Disordered" evidence="7">
    <location>
        <begin position="308"/>
        <end position="390"/>
    </location>
</feature>
<dbReference type="InterPro" id="IPR001611">
    <property type="entry name" value="Leu-rich_rpt"/>
</dbReference>
<keyword evidence="4 6" id="KW-0378">Hydrolase</keyword>
<keyword evidence="1" id="KW-0433">Leucine-rich repeat</keyword>
<name>A0ABQ8YA31_9EUKA</name>
<dbReference type="Gene3D" id="3.80.10.10">
    <property type="entry name" value="Ribonuclease Inhibitor"/>
    <property type="match status" value="5"/>
</dbReference>
<evidence type="ECO:0000256" key="4">
    <source>
        <dbReference type="ARBA" id="ARBA00022801"/>
    </source>
</evidence>
<dbReference type="EMBL" id="JAOAOG010000203">
    <property type="protein sequence ID" value="KAJ6240584.1"/>
    <property type="molecule type" value="Genomic_DNA"/>
</dbReference>
<dbReference type="SMART" id="SM00365">
    <property type="entry name" value="LRR_SD22"/>
    <property type="match status" value="5"/>
</dbReference>
<dbReference type="InterPro" id="IPR036457">
    <property type="entry name" value="PPM-type-like_dom_sf"/>
</dbReference>
<dbReference type="PROSITE" id="PS51450">
    <property type="entry name" value="LRR"/>
    <property type="match status" value="5"/>
</dbReference>
<keyword evidence="10" id="KW-1185">Reference proteome</keyword>
<feature type="compositionally biased region" description="Basic and acidic residues" evidence="7">
    <location>
        <begin position="345"/>
        <end position="390"/>
    </location>
</feature>
<dbReference type="SUPFAM" id="SSF81606">
    <property type="entry name" value="PP2C-like"/>
    <property type="match status" value="1"/>
</dbReference>
<dbReference type="InterPro" id="IPR003591">
    <property type="entry name" value="Leu-rich_rpt_typical-subtyp"/>
</dbReference>
<dbReference type="InterPro" id="IPR050216">
    <property type="entry name" value="LRR_domain-containing"/>
</dbReference>
<dbReference type="InterPro" id="IPR001932">
    <property type="entry name" value="PPM-type_phosphatase-like_dom"/>
</dbReference>
<dbReference type="PANTHER" id="PTHR48051">
    <property type="match status" value="1"/>
</dbReference>
<evidence type="ECO:0000256" key="5">
    <source>
        <dbReference type="ARBA" id="ARBA00022912"/>
    </source>
</evidence>
<reference evidence="9" key="1">
    <citation type="submission" date="2022-08" db="EMBL/GenBank/DDBJ databases">
        <title>Novel sulfate-reducing endosymbionts in the free-living metamonad Anaeramoeba.</title>
        <authorList>
            <person name="Jerlstrom-Hultqvist J."/>
            <person name="Cepicka I."/>
            <person name="Gallot-Lavallee L."/>
            <person name="Salas-Leiva D."/>
            <person name="Curtis B.A."/>
            <person name="Zahonova K."/>
            <person name="Pipaliya S."/>
            <person name="Dacks J."/>
            <person name="Roger A.J."/>
        </authorList>
    </citation>
    <scope>NUCLEOTIDE SEQUENCE</scope>
    <source>
        <strain evidence="9">Schooner1</strain>
    </source>
</reference>
<feature type="domain" description="PPM-type phosphatase" evidence="8">
    <location>
        <begin position="828"/>
        <end position="1085"/>
    </location>
</feature>
<dbReference type="InterPro" id="IPR000222">
    <property type="entry name" value="PP2C_BS"/>
</dbReference>
<evidence type="ECO:0000256" key="1">
    <source>
        <dbReference type="ARBA" id="ARBA00022614"/>
    </source>
</evidence>
<keyword evidence="3" id="KW-0677">Repeat</keyword>
<dbReference type="Pfam" id="PF13855">
    <property type="entry name" value="LRR_8"/>
    <property type="match status" value="3"/>
</dbReference>
<dbReference type="InterPro" id="IPR032675">
    <property type="entry name" value="LRR_dom_sf"/>
</dbReference>
<keyword evidence="5 6" id="KW-0904">Protein phosphatase</keyword>
<dbReference type="CDD" id="cd00143">
    <property type="entry name" value="PP2Cc"/>
    <property type="match status" value="1"/>
</dbReference>
<dbReference type="PROSITE" id="PS01032">
    <property type="entry name" value="PPM_1"/>
    <property type="match status" value="1"/>
</dbReference>
<feature type="compositionally biased region" description="Low complexity" evidence="7">
    <location>
        <begin position="1146"/>
        <end position="1177"/>
    </location>
</feature>
<evidence type="ECO:0000313" key="10">
    <source>
        <dbReference type="Proteomes" id="UP001150062"/>
    </source>
</evidence>
<gene>
    <name evidence="9" type="ORF">M0813_24038</name>
</gene>
<evidence type="ECO:0000313" key="9">
    <source>
        <dbReference type="EMBL" id="KAJ6240584.1"/>
    </source>
</evidence>
<comment type="similarity">
    <text evidence="6">Belongs to the PP2C family.</text>
</comment>
<dbReference type="SUPFAM" id="SSF52058">
    <property type="entry name" value="L domain-like"/>
    <property type="match status" value="2"/>
</dbReference>
<feature type="region of interest" description="Disordered" evidence="7">
    <location>
        <begin position="1146"/>
        <end position="1204"/>
    </location>
</feature>
<dbReference type="SMART" id="SM00331">
    <property type="entry name" value="PP2C_SIG"/>
    <property type="match status" value="1"/>
</dbReference>
<feature type="compositionally biased region" description="Basic and acidic residues" evidence="7">
    <location>
        <begin position="1178"/>
        <end position="1191"/>
    </location>
</feature>